<organism evidence="4 5">
    <name type="scientific">Candidatus Andersenbacteria bacterium RIFCSPHIGHO2_12_FULL_45_11</name>
    <dbReference type="NCBI Taxonomy" id="1797281"/>
    <lineage>
        <taxon>Bacteria</taxon>
        <taxon>Candidatus Anderseniibacteriota</taxon>
    </lineage>
</organism>
<feature type="domain" description="Response regulatory" evidence="3">
    <location>
        <begin position="8"/>
        <end position="128"/>
    </location>
</feature>
<dbReference type="InterPro" id="IPR011006">
    <property type="entry name" value="CheY-like_superfamily"/>
</dbReference>
<evidence type="ECO:0000256" key="1">
    <source>
        <dbReference type="ARBA" id="ARBA00022553"/>
    </source>
</evidence>
<keyword evidence="1 2" id="KW-0597">Phosphoprotein</keyword>
<gene>
    <name evidence="4" type="ORF">A3D99_00940</name>
</gene>
<dbReference type="GO" id="GO:0000160">
    <property type="term" value="P:phosphorelay signal transduction system"/>
    <property type="evidence" value="ECO:0007669"/>
    <property type="project" value="InterPro"/>
</dbReference>
<dbReference type="InterPro" id="IPR050595">
    <property type="entry name" value="Bact_response_regulator"/>
</dbReference>
<dbReference type="EMBL" id="MHHR01000002">
    <property type="protein sequence ID" value="OGY35221.1"/>
    <property type="molecule type" value="Genomic_DNA"/>
</dbReference>
<evidence type="ECO:0000259" key="3">
    <source>
        <dbReference type="PROSITE" id="PS50110"/>
    </source>
</evidence>
<dbReference type="PANTHER" id="PTHR44591">
    <property type="entry name" value="STRESS RESPONSE REGULATOR PROTEIN 1"/>
    <property type="match status" value="1"/>
</dbReference>
<dbReference type="AlphaFoldDB" id="A0A1G1X609"/>
<evidence type="ECO:0000256" key="2">
    <source>
        <dbReference type="PROSITE-ProRule" id="PRU00169"/>
    </source>
</evidence>
<dbReference type="InterPro" id="IPR001789">
    <property type="entry name" value="Sig_transdc_resp-reg_receiver"/>
</dbReference>
<dbReference type="Proteomes" id="UP000177528">
    <property type="component" value="Unassembled WGS sequence"/>
</dbReference>
<feature type="modified residue" description="4-aspartylphosphate" evidence="2">
    <location>
        <position position="58"/>
    </location>
</feature>
<dbReference type="SMART" id="SM00448">
    <property type="entry name" value="REC"/>
    <property type="match status" value="1"/>
</dbReference>
<protein>
    <recommendedName>
        <fullName evidence="3">Response regulatory domain-containing protein</fullName>
    </recommendedName>
</protein>
<dbReference type="SUPFAM" id="SSF52172">
    <property type="entry name" value="CheY-like"/>
    <property type="match status" value="1"/>
</dbReference>
<name>A0A1G1X609_9BACT</name>
<sequence>MPQATEATILMIEDNKMHRFMYDFQFKQMGYKNFTAVGTAEEGLEKVKKNLPDLVLLDLILEGTLGLDGLEVLKKIKENPSTAKVPVIILSNKREKDMAVEVKRLGAVDYILKAKYLPREIVDYVGKFLGSHGFQNS</sequence>
<reference evidence="4 5" key="1">
    <citation type="journal article" date="2016" name="Nat. Commun.">
        <title>Thousands of microbial genomes shed light on interconnected biogeochemical processes in an aquifer system.</title>
        <authorList>
            <person name="Anantharaman K."/>
            <person name="Brown C.T."/>
            <person name="Hug L.A."/>
            <person name="Sharon I."/>
            <person name="Castelle C.J."/>
            <person name="Probst A.J."/>
            <person name="Thomas B.C."/>
            <person name="Singh A."/>
            <person name="Wilkins M.J."/>
            <person name="Karaoz U."/>
            <person name="Brodie E.L."/>
            <person name="Williams K.H."/>
            <person name="Hubbard S.S."/>
            <person name="Banfield J.F."/>
        </authorList>
    </citation>
    <scope>NUCLEOTIDE SEQUENCE [LARGE SCALE GENOMIC DNA]</scope>
</reference>
<accession>A0A1G1X609</accession>
<dbReference type="Pfam" id="PF00072">
    <property type="entry name" value="Response_reg"/>
    <property type="match status" value="1"/>
</dbReference>
<comment type="caution">
    <text evidence="4">The sequence shown here is derived from an EMBL/GenBank/DDBJ whole genome shotgun (WGS) entry which is preliminary data.</text>
</comment>
<dbReference type="PROSITE" id="PS50110">
    <property type="entry name" value="RESPONSE_REGULATORY"/>
    <property type="match status" value="1"/>
</dbReference>
<dbReference type="CDD" id="cd00156">
    <property type="entry name" value="REC"/>
    <property type="match status" value="1"/>
</dbReference>
<evidence type="ECO:0000313" key="4">
    <source>
        <dbReference type="EMBL" id="OGY35221.1"/>
    </source>
</evidence>
<proteinExistence type="predicted"/>
<evidence type="ECO:0000313" key="5">
    <source>
        <dbReference type="Proteomes" id="UP000177528"/>
    </source>
</evidence>
<dbReference type="Gene3D" id="3.40.50.2300">
    <property type="match status" value="1"/>
</dbReference>
<dbReference type="PANTHER" id="PTHR44591:SF3">
    <property type="entry name" value="RESPONSE REGULATORY DOMAIN-CONTAINING PROTEIN"/>
    <property type="match status" value="1"/>
</dbReference>